<protein>
    <submittedName>
        <fullName evidence="1">Uncharacterized protein</fullName>
    </submittedName>
</protein>
<keyword evidence="2" id="KW-1185">Reference proteome</keyword>
<proteinExistence type="predicted"/>
<comment type="caution">
    <text evidence="1">The sequence shown here is derived from an EMBL/GenBank/DDBJ whole genome shotgun (WGS) entry which is preliminary data.</text>
</comment>
<evidence type="ECO:0000313" key="2">
    <source>
        <dbReference type="Proteomes" id="UP001251217"/>
    </source>
</evidence>
<gene>
    <name evidence="1" type="ORF">J2W56_006677</name>
</gene>
<sequence>MGTENLHLAILWRGAAELRGLVEDLRAERTRRAVAQVLDRHGPDPLA</sequence>
<name>A0ABU1XQR8_9NOCA</name>
<dbReference type="Proteomes" id="UP001251217">
    <property type="component" value="Unassembled WGS sequence"/>
</dbReference>
<accession>A0ABU1XQR8</accession>
<dbReference type="EMBL" id="JAVDWW010000015">
    <property type="protein sequence ID" value="MDR7172911.1"/>
    <property type="molecule type" value="Genomic_DNA"/>
</dbReference>
<reference evidence="1 2" key="1">
    <citation type="submission" date="2023-07" db="EMBL/GenBank/DDBJ databases">
        <title>Sorghum-associated microbial communities from plants grown in Nebraska, USA.</title>
        <authorList>
            <person name="Schachtman D."/>
        </authorList>
    </citation>
    <scope>NUCLEOTIDE SEQUENCE [LARGE SCALE GENOMIC DNA]</scope>
    <source>
        <strain evidence="1 2">4272</strain>
    </source>
</reference>
<dbReference type="RefSeq" id="WP_310408235.1">
    <property type="nucleotide sequence ID" value="NZ_JAVDWW010000015.1"/>
</dbReference>
<organism evidence="1 2">
    <name type="scientific">Nocardia kruczakiae</name>
    <dbReference type="NCBI Taxonomy" id="261477"/>
    <lineage>
        <taxon>Bacteria</taxon>
        <taxon>Bacillati</taxon>
        <taxon>Actinomycetota</taxon>
        <taxon>Actinomycetes</taxon>
        <taxon>Mycobacteriales</taxon>
        <taxon>Nocardiaceae</taxon>
        <taxon>Nocardia</taxon>
    </lineage>
</organism>
<evidence type="ECO:0000313" key="1">
    <source>
        <dbReference type="EMBL" id="MDR7172911.1"/>
    </source>
</evidence>